<evidence type="ECO:0000313" key="3">
    <source>
        <dbReference type="Proteomes" id="UP000281553"/>
    </source>
</evidence>
<feature type="compositionally biased region" description="Low complexity" evidence="1">
    <location>
        <begin position="293"/>
        <end position="310"/>
    </location>
</feature>
<dbReference type="AlphaFoldDB" id="A0A3P6TC89"/>
<gene>
    <name evidence="2" type="ORF">DILT_LOCUS2941</name>
</gene>
<sequence>MTRAFCARPVEDQLSNSNLAIFFICSGKDPCFVKGEDVPLCVSLARNLSLLVTQSPACHRVALLCVRSVALCDTMTGVRNKQIGHGGGGGDASVLSENQRLQPLQDNLGYKSRNRINLQAVEGDNNGFTDFGTHNRVCPATAGVVGFPTQQTEIVGAARLSTLRLVGRDRLVTETTPGNFLTSGIDMSLQMISSMRHVHMLLSAQVRKFEITSAHLMLQEDGKQEGRDERTTWENKMKKVTTEAIAAAKEKATAPVATEADKTKPQMTASCSTRVATIDAAATESVATEARAAEQTQQQPRQQQQLRQGQ</sequence>
<reference evidence="2 3" key="1">
    <citation type="submission" date="2018-11" db="EMBL/GenBank/DDBJ databases">
        <authorList>
            <consortium name="Pathogen Informatics"/>
        </authorList>
    </citation>
    <scope>NUCLEOTIDE SEQUENCE [LARGE SCALE GENOMIC DNA]</scope>
</reference>
<feature type="region of interest" description="Disordered" evidence="1">
    <location>
        <begin position="251"/>
        <end position="270"/>
    </location>
</feature>
<evidence type="ECO:0000313" key="2">
    <source>
        <dbReference type="EMBL" id="VDK78425.1"/>
    </source>
</evidence>
<dbReference type="Proteomes" id="UP000281553">
    <property type="component" value="Unassembled WGS sequence"/>
</dbReference>
<keyword evidence="3" id="KW-1185">Reference proteome</keyword>
<evidence type="ECO:0000256" key="1">
    <source>
        <dbReference type="SAM" id="MobiDB-lite"/>
    </source>
</evidence>
<feature type="region of interest" description="Disordered" evidence="1">
    <location>
        <begin position="286"/>
        <end position="310"/>
    </location>
</feature>
<name>A0A3P6TC89_DIBLA</name>
<proteinExistence type="predicted"/>
<accession>A0A3P6TC89</accession>
<dbReference type="EMBL" id="UYRU01042866">
    <property type="protein sequence ID" value="VDK78425.1"/>
    <property type="molecule type" value="Genomic_DNA"/>
</dbReference>
<organism evidence="2 3">
    <name type="scientific">Dibothriocephalus latus</name>
    <name type="common">Fish tapeworm</name>
    <name type="synonym">Diphyllobothrium latum</name>
    <dbReference type="NCBI Taxonomy" id="60516"/>
    <lineage>
        <taxon>Eukaryota</taxon>
        <taxon>Metazoa</taxon>
        <taxon>Spiralia</taxon>
        <taxon>Lophotrochozoa</taxon>
        <taxon>Platyhelminthes</taxon>
        <taxon>Cestoda</taxon>
        <taxon>Eucestoda</taxon>
        <taxon>Diphyllobothriidea</taxon>
        <taxon>Diphyllobothriidae</taxon>
        <taxon>Dibothriocephalus</taxon>
    </lineage>
</organism>
<protein>
    <submittedName>
        <fullName evidence="2">Uncharacterized protein</fullName>
    </submittedName>
</protein>